<comment type="similarity">
    <text evidence="1">In the C-terminal section; belongs to the class-I pyridoxal-phosphate-dependent aminotransferase family.</text>
</comment>
<dbReference type="GO" id="GO:0030170">
    <property type="term" value="F:pyridoxal phosphate binding"/>
    <property type="evidence" value="ECO:0007669"/>
    <property type="project" value="InterPro"/>
</dbReference>
<dbReference type="AlphaFoldDB" id="A0A810PWD9"/>
<dbReference type="EMBL" id="AP023415">
    <property type="protein sequence ID" value="BCK78036.1"/>
    <property type="molecule type" value="Genomic_DNA"/>
</dbReference>
<dbReference type="CDD" id="cd00609">
    <property type="entry name" value="AAT_like"/>
    <property type="match status" value="1"/>
</dbReference>
<dbReference type="Gene3D" id="1.10.10.10">
    <property type="entry name" value="Winged helix-like DNA-binding domain superfamily/Winged helix DNA-binding domain"/>
    <property type="match status" value="1"/>
</dbReference>
<protein>
    <submittedName>
        <fullName evidence="7">GntR family transcriptional regulator</fullName>
    </submittedName>
</protein>
<keyword evidence="4" id="KW-0238">DNA-binding</keyword>
<evidence type="ECO:0000313" key="7">
    <source>
        <dbReference type="EMBL" id="BCK78036.1"/>
    </source>
</evidence>
<dbReference type="SUPFAM" id="SSF46785">
    <property type="entry name" value="Winged helix' DNA-binding domain"/>
    <property type="match status" value="1"/>
</dbReference>
<dbReference type="RefSeq" id="WP_212818583.1">
    <property type="nucleotide sequence ID" value="NZ_AP023415.1"/>
</dbReference>
<name>A0A810PWD9_9FIRM</name>
<dbReference type="GO" id="GO:0003677">
    <property type="term" value="F:DNA binding"/>
    <property type="evidence" value="ECO:0007669"/>
    <property type="project" value="UniProtKB-KW"/>
</dbReference>
<evidence type="ECO:0000256" key="2">
    <source>
        <dbReference type="ARBA" id="ARBA00022898"/>
    </source>
</evidence>
<dbReference type="Pfam" id="PF00392">
    <property type="entry name" value="GntR"/>
    <property type="match status" value="1"/>
</dbReference>
<evidence type="ECO:0000256" key="3">
    <source>
        <dbReference type="ARBA" id="ARBA00023015"/>
    </source>
</evidence>
<dbReference type="InterPro" id="IPR015421">
    <property type="entry name" value="PyrdxlP-dep_Trfase_major"/>
</dbReference>
<dbReference type="Pfam" id="PF00155">
    <property type="entry name" value="Aminotran_1_2"/>
    <property type="match status" value="1"/>
</dbReference>
<keyword evidence="2" id="KW-0663">Pyridoxal phosphate</keyword>
<feature type="domain" description="HTH gntR-type" evidence="6">
    <location>
        <begin position="12"/>
        <end position="80"/>
    </location>
</feature>
<dbReference type="CDD" id="cd07377">
    <property type="entry name" value="WHTH_GntR"/>
    <property type="match status" value="1"/>
</dbReference>
<sequence length="491" mass="56354">MLTYTLEKKEKESLYEQLYRFIREDILSGRLQTGERLPSKRMLAQHLEVSIITVKNAYEQLLAEGYLYARQRSGYFVAPVERPPQPRQSELFGCPNVTADGTFTSPNFTGNGTDFTADSRPWLLDFASGAMDPAYFPFTVWARLMRQTILEQDKELLRAAPYNGASELRVAIAGYLRQFRAMQVDPEQIIIGAGTELLYNLLIQLLGRDKCYAVEEPGYSKITAIYESNQVRIQRIGIDNAGLSVPELRRGDAQVVHISPTHHYPTGAVMPIGRRRELLRWAAEQPERYILEDDYDSEFRFVGRPIPTLYSTDENQCVVYLNTFSKTIAPSIRISYMILPPRLLERYRDKLGFYACTVSGFEQYTLAKFLQQGHFERHLGRMRTRYRQKRDRVISDFLQGPLAGRVQITGQDTGLHFLAELQTALPDEELQRRASEAGLRLAMLSDYYRQRSIARRHTLVVNYSGLDLQHLPQALQILADILEEESPCTTN</sequence>
<dbReference type="InterPro" id="IPR000524">
    <property type="entry name" value="Tscrpt_reg_HTH_GntR"/>
</dbReference>
<reference evidence="7" key="1">
    <citation type="submission" date="2020-09" db="EMBL/GenBank/DDBJ databases">
        <title>New species isolated from human feces.</title>
        <authorList>
            <person name="Kitahara M."/>
            <person name="Shigeno Y."/>
            <person name="Shime M."/>
            <person name="Matsumoto Y."/>
            <person name="Nakamura S."/>
            <person name="Motooka D."/>
            <person name="Fukuoka S."/>
            <person name="Nishikawa H."/>
            <person name="Benno Y."/>
        </authorList>
    </citation>
    <scope>NUCLEOTIDE SEQUENCE</scope>
    <source>
        <strain evidence="7">MM35</strain>
    </source>
</reference>
<dbReference type="Proteomes" id="UP000681343">
    <property type="component" value="Chromosome"/>
</dbReference>
<dbReference type="InterPro" id="IPR004839">
    <property type="entry name" value="Aminotransferase_I/II_large"/>
</dbReference>
<evidence type="ECO:0000256" key="1">
    <source>
        <dbReference type="ARBA" id="ARBA00005384"/>
    </source>
</evidence>
<dbReference type="InterPro" id="IPR015424">
    <property type="entry name" value="PyrdxlP-dep_Trfase"/>
</dbReference>
<dbReference type="PANTHER" id="PTHR46577:SF1">
    <property type="entry name" value="HTH-TYPE TRANSCRIPTIONAL REGULATORY PROTEIN GABR"/>
    <property type="match status" value="1"/>
</dbReference>
<evidence type="ECO:0000256" key="5">
    <source>
        <dbReference type="ARBA" id="ARBA00023163"/>
    </source>
</evidence>
<accession>A0A810PWD9</accession>
<dbReference type="Gene3D" id="3.40.640.10">
    <property type="entry name" value="Type I PLP-dependent aspartate aminotransferase-like (Major domain)"/>
    <property type="match status" value="1"/>
</dbReference>
<keyword evidence="5" id="KW-0804">Transcription</keyword>
<dbReference type="SUPFAM" id="SSF53383">
    <property type="entry name" value="PLP-dependent transferases"/>
    <property type="match status" value="1"/>
</dbReference>
<dbReference type="PANTHER" id="PTHR46577">
    <property type="entry name" value="HTH-TYPE TRANSCRIPTIONAL REGULATORY PROTEIN GABR"/>
    <property type="match status" value="1"/>
</dbReference>
<organism evidence="7 8">
    <name type="scientific">Vescimonas fastidiosa</name>
    <dbReference type="NCBI Taxonomy" id="2714353"/>
    <lineage>
        <taxon>Bacteria</taxon>
        <taxon>Bacillati</taxon>
        <taxon>Bacillota</taxon>
        <taxon>Clostridia</taxon>
        <taxon>Eubacteriales</taxon>
        <taxon>Oscillospiraceae</taxon>
        <taxon>Vescimonas</taxon>
    </lineage>
</organism>
<gene>
    <name evidence="7" type="ORF">MM35RIKEN_02280</name>
</gene>
<dbReference type="InterPro" id="IPR036390">
    <property type="entry name" value="WH_DNA-bd_sf"/>
</dbReference>
<dbReference type="InterPro" id="IPR036388">
    <property type="entry name" value="WH-like_DNA-bd_sf"/>
</dbReference>
<keyword evidence="8" id="KW-1185">Reference proteome</keyword>
<dbReference type="PROSITE" id="PS50949">
    <property type="entry name" value="HTH_GNTR"/>
    <property type="match status" value="1"/>
</dbReference>
<dbReference type="KEGG" id="vfa:MM35RIKEN_02280"/>
<evidence type="ECO:0000259" key="6">
    <source>
        <dbReference type="PROSITE" id="PS50949"/>
    </source>
</evidence>
<dbReference type="InterPro" id="IPR051446">
    <property type="entry name" value="HTH_trans_reg/aminotransferase"/>
</dbReference>
<evidence type="ECO:0000313" key="8">
    <source>
        <dbReference type="Proteomes" id="UP000681343"/>
    </source>
</evidence>
<evidence type="ECO:0000256" key="4">
    <source>
        <dbReference type="ARBA" id="ARBA00023125"/>
    </source>
</evidence>
<proteinExistence type="inferred from homology"/>
<dbReference type="SMART" id="SM00345">
    <property type="entry name" value="HTH_GNTR"/>
    <property type="match status" value="1"/>
</dbReference>
<dbReference type="GO" id="GO:0003700">
    <property type="term" value="F:DNA-binding transcription factor activity"/>
    <property type="evidence" value="ECO:0007669"/>
    <property type="project" value="InterPro"/>
</dbReference>
<keyword evidence="3" id="KW-0805">Transcription regulation</keyword>